<feature type="compositionally biased region" description="Polar residues" evidence="1">
    <location>
        <begin position="264"/>
        <end position="292"/>
    </location>
</feature>
<evidence type="ECO:0000313" key="2">
    <source>
        <dbReference type="EMBL" id="CAD0088175.1"/>
    </source>
</evidence>
<feature type="compositionally biased region" description="Low complexity" evidence="1">
    <location>
        <begin position="220"/>
        <end position="254"/>
    </location>
</feature>
<comment type="caution">
    <text evidence="2">The sequence shown here is derived from an EMBL/GenBank/DDBJ whole genome shotgun (WGS) entry which is preliminary data.</text>
</comment>
<protein>
    <submittedName>
        <fullName evidence="2">Uncharacterized protein</fullName>
    </submittedName>
</protein>
<dbReference type="AlphaFoldDB" id="A0A9N8JMS1"/>
<organism evidence="2 3">
    <name type="scientific">Aureobasidium mustum</name>
    <dbReference type="NCBI Taxonomy" id="2773714"/>
    <lineage>
        <taxon>Eukaryota</taxon>
        <taxon>Fungi</taxon>
        <taxon>Dikarya</taxon>
        <taxon>Ascomycota</taxon>
        <taxon>Pezizomycotina</taxon>
        <taxon>Dothideomycetes</taxon>
        <taxon>Dothideomycetidae</taxon>
        <taxon>Dothideales</taxon>
        <taxon>Saccotheciaceae</taxon>
        <taxon>Aureobasidium</taxon>
    </lineage>
</organism>
<accession>A0A9N8JMS1</accession>
<keyword evidence="3" id="KW-1185">Reference proteome</keyword>
<feature type="region of interest" description="Disordered" evidence="1">
    <location>
        <begin position="195"/>
        <end position="308"/>
    </location>
</feature>
<name>A0A9N8JMS1_9PEZI</name>
<evidence type="ECO:0000313" key="3">
    <source>
        <dbReference type="Proteomes" id="UP000714618"/>
    </source>
</evidence>
<sequence>MNPFSIKISTTSVNLQTAPSIGSKMSPVTIAISKFLQWRTSQENLHSAGTNTVNPTAFGPPLTIGPDYRPYILPPATMTDWANSIFSTSGCQIQVDGVWDPPRALLPGSTVLTPVVAWETATSAIIASTSPAWPAEVEHSQLGQTSTAQVVSTATAVADHLSGTQASNPVSSDLTTIVLTSEIRTAVPSVTEAQSINAETTDLGSSSPIPESAADATAQTLSSHSSLTIPTTTTSEHTSLVESASSDAATSDESTLPDAVVPVTGTQVSQSHDSPSRTTELPSTQTPDLATQTSSPSRSVTSSPLEFQ</sequence>
<evidence type="ECO:0000256" key="1">
    <source>
        <dbReference type="SAM" id="MobiDB-lite"/>
    </source>
</evidence>
<feature type="compositionally biased region" description="Low complexity" evidence="1">
    <location>
        <begin position="293"/>
        <end position="308"/>
    </location>
</feature>
<dbReference type="OrthoDB" id="3944128at2759"/>
<dbReference type="Proteomes" id="UP000714618">
    <property type="component" value="Unassembled WGS sequence"/>
</dbReference>
<feature type="non-terminal residue" evidence="2">
    <location>
        <position position="1"/>
    </location>
</feature>
<dbReference type="EMBL" id="CAIJEO010000003">
    <property type="protein sequence ID" value="CAD0088175.1"/>
    <property type="molecule type" value="Genomic_DNA"/>
</dbReference>
<feature type="compositionally biased region" description="Polar residues" evidence="1">
    <location>
        <begin position="195"/>
        <end position="209"/>
    </location>
</feature>
<reference evidence="2" key="1">
    <citation type="submission" date="2020-06" db="EMBL/GenBank/DDBJ databases">
        <authorList>
            <person name="Onetto C."/>
        </authorList>
    </citation>
    <scope>NUCLEOTIDE SEQUENCE</scope>
</reference>
<gene>
    <name evidence="2" type="ORF">AWRI4233_LOCUS1458</name>
</gene>
<proteinExistence type="predicted"/>